<dbReference type="PANTHER" id="PTHR47053">
    <property type="entry name" value="MUREIN DD-ENDOPEPTIDASE MEPH-RELATED"/>
    <property type="match status" value="1"/>
</dbReference>
<keyword evidence="10" id="KW-1185">Reference proteome</keyword>
<feature type="compositionally biased region" description="Low complexity" evidence="5">
    <location>
        <begin position="58"/>
        <end position="110"/>
    </location>
</feature>
<feature type="compositionally biased region" description="Basic and acidic residues" evidence="5">
    <location>
        <begin position="147"/>
        <end position="158"/>
    </location>
</feature>
<feature type="region of interest" description="Disordered" evidence="5">
    <location>
        <begin position="29"/>
        <end position="175"/>
    </location>
</feature>
<dbReference type="InterPro" id="IPR051202">
    <property type="entry name" value="Peptidase_C40"/>
</dbReference>
<name>A0A4U8Q8Z5_9FIRM</name>
<keyword evidence="3 9" id="KW-0378">Hydrolase</keyword>
<dbReference type="Proteomes" id="UP000306509">
    <property type="component" value="Unassembled WGS sequence"/>
</dbReference>
<evidence type="ECO:0000256" key="1">
    <source>
        <dbReference type="ARBA" id="ARBA00007074"/>
    </source>
</evidence>
<proteinExistence type="inferred from homology"/>
<dbReference type="CDD" id="cd14667">
    <property type="entry name" value="3D_containing_proteins"/>
    <property type="match status" value="1"/>
</dbReference>
<keyword evidence="6" id="KW-0732">Signal</keyword>
<evidence type="ECO:0000256" key="2">
    <source>
        <dbReference type="ARBA" id="ARBA00022670"/>
    </source>
</evidence>
<dbReference type="InterPro" id="IPR003646">
    <property type="entry name" value="SH3-like_bac-type"/>
</dbReference>
<dbReference type="PANTHER" id="PTHR47053:SF1">
    <property type="entry name" value="MUREIN DD-ENDOPEPTIDASE MEPH-RELATED"/>
    <property type="match status" value="1"/>
</dbReference>
<feature type="domain" description="NlpC/P60" evidence="8">
    <location>
        <begin position="416"/>
        <end position="540"/>
    </location>
</feature>
<organism evidence="9 10">
    <name type="scientific">Robinsoniella peoriensis</name>
    <dbReference type="NCBI Taxonomy" id="180332"/>
    <lineage>
        <taxon>Bacteria</taxon>
        <taxon>Bacillati</taxon>
        <taxon>Bacillota</taxon>
        <taxon>Clostridia</taxon>
        <taxon>Lachnospirales</taxon>
        <taxon>Lachnospiraceae</taxon>
        <taxon>Robinsoniella</taxon>
    </lineage>
</organism>
<evidence type="ECO:0000313" key="10">
    <source>
        <dbReference type="Proteomes" id="UP000306509"/>
    </source>
</evidence>
<feature type="compositionally biased region" description="Basic and acidic residues" evidence="5">
    <location>
        <begin position="126"/>
        <end position="140"/>
    </location>
</feature>
<evidence type="ECO:0000313" key="9">
    <source>
        <dbReference type="EMBL" id="TLC98255.1"/>
    </source>
</evidence>
<dbReference type="InterPro" id="IPR059180">
    <property type="entry name" value="3D_YorM"/>
</dbReference>
<dbReference type="OrthoDB" id="9798935at2"/>
<evidence type="ECO:0000259" key="7">
    <source>
        <dbReference type="PROSITE" id="PS51781"/>
    </source>
</evidence>
<evidence type="ECO:0000259" key="8">
    <source>
        <dbReference type="PROSITE" id="PS51935"/>
    </source>
</evidence>
<dbReference type="SMART" id="SM00287">
    <property type="entry name" value="SH3b"/>
    <property type="match status" value="2"/>
</dbReference>
<feature type="domain" description="SH3b" evidence="7">
    <location>
        <begin position="310"/>
        <end position="373"/>
    </location>
</feature>
<gene>
    <name evidence="9" type="primary">ykfC_5</name>
    <name evidence="9" type="ORF">DSM106044_04924</name>
</gene>
<dbReference type="GO" id="GO:0006508">
    <property type="term" value="P:proteolysis"/>
    <property type="evidence" value="ECO:0007669"/>
    <property type="project" value="UniProtKB-KW"/>
</dbReference>
<reference evidence="9 10" key="1">
    <citation type="journal article" date="2019" name="Anaerobe">
        <title>Detection of Robinsoniella peoriensis in multiple bone samples of a trauma patient.</title>
        <authorList>
            <person name="Schrottner P."/>
            <person name="Hartwich K."/>
            <person name="Bunk B."/>
            <person name="Schober I."/>
            <person name="Helbig S."/>
            <person name="Rudolph W.W."/>
            <person name="Gunzer F."/>
        </authorList>
    </citation>
    <scope>NUCLEOTIDE SEQUENCE [LARGE SCALE GENOMIC DNA]</scope>
    <source>
        <strain evidence="9 10">DSM 106044</strain>
    </source>
</reference>
<evidence type="ECO:0000256" key="5">
    <source>
        <dbReference type="SAM" id="MobiDB-lite"/>
    </source>
</evidence>
<evidence type="ECO:0000256" key="4">
    <source>
        <dbReference type="ARBA" id="ARBA00022807"/>
    </source>
</evidence>
<feature type="signal peptide" evidence="6">
    <location>
        <begin position="1"/>
        <end position="26"/>
    </location>
</feature>
<dbReference type="EC" id="3.4.-.-" evidence="9"/>
<sequence length="653" mass="71054" precursor="true">MHYKSLCRVMVAAMSLSLVVPNVSMAAEPTTVASENHTEAHSQPVTNPETEPVPPETQPSETTPSESNTPSETPTEPTTPTESESQPNTKPETEPPTETETPSTGETGDGTNPGDDSESNSQDGSDTEKPTESETEDLHKQPQIVGTEKETEKKDQTESNKQTESNQNQTNNSQYGSNQELVANQQIVIPPQILSSFRFVTVKKVYALSKQKNLKVYSDKDTSSTVVGKLPKNGLCYVLQSEDEEWTYIESGSVRGFVKADKLTTGKKANNYVKKKTEKKLQKATALVNPLKNPALTFTKTTTKTTVVKKRYAIAKTEGLNIREGKSEESRIIGKLPKGALCYVLKDAKKDWVYVESGDVRGFVSSKLLMQGKEAEKLVEETGEDEIALADELIDSEENEVLYYTLTSTKEGAISSSIRDSMVRFAQQFVGNAYVWGGVSLTNGADCSGFVQSIYAQYGYSLPRVAEDQAQYGMKIPVEEAAPGDLIFYARDGYIHHVVMYIGDGKTVEAQSTATGIVNANVNTGEAVWATRIISDDDVANVELVSNNTGQYTSASDSDIGQLLGTFKLTAYCSCPICCGQWSGGPTASGAMPIQGRTVAMAGVPFGTRLVINGQIYTVEDRGTPYGHVDIYLNNHQEAVNFGVQYTNVYMAN</sequence>
<dbReference type="SUPFAM" id="SSF54001">
    <property type="entry name" value="Cysteine proteinases"/>
    <property type="match status" value="1"/>
</dbReference>
<dbReference type="PROSITE" id="PS51935">
    <property type="entry name" value="NLPC_P60"/>
    <property type="match status" value="1"/>
</dbReference>
<comment type="similarity">
    <text evidence="1">Belongs to the peptidase C40 family.</text>
</comment>
<comment type="caution">
    <text evidence="9">The sequence shown here is derived from an EMBL/GenBank/DDBJ whole genome shotgun (WGS) entry which is preliminary data.</text>
</comment>
<dbReference type="Pfam" id="PF00877">
    <property type="entry name" value="NLPC_P60"/>
    <property type="match status" value="1"/>
</dbReference>
<accession>A0A4U8Q8Z5</accession>
<keyword evidence="2" id="KW-0645">Protease</keyword>
<dbReference type="AlphaFoldDB" id="A0A4U8Q8Z5"/>
<dbReference type="GO" id="GO:0008234">
    <property type="term" value="F:cysteine-type peptidase activity"/>
    <property type="evidence" value="ECO:0007669"/>
    <property type="project" value="UniProtKB-KW"/>
</dbReference>
<dbReference type="InterPro" id="IPR000064">
    <property type="entry name" value="NLP_P60_dom"/>
</dbReference>
<dbReference type="Pfam" id="PF08239">
    <property type="entry name" value="SH3_3"/>
    <property type="match status" value="1"/>
</dbReference>
<dbReference type="STRING" id="180332.GCA_000797495_04526"/>
<protein>
    <submittedName>
        <fullName evidence="9">Gamma-D-glutamyl-L-lysine endopeptidase</fullName>
        <ecNumber evidence="9">3.4.-.-</ecNumber>
    </submittedName>
</protein>
<dbReference type="Gene3D" id="2.30.30.40">
    <property type="entry name" value="SH3 Domains"/>
    <property type="match status" value="2"/>
</dbReference>
<evidence type="ECO:0000256" key="6">
    <source>
        <dbReference type="SAM" id="SignalP"/>
    </source>
</evidence>
<keyword evidence="4" id="KW-0788">Thiol protease</keyword>
<dbReference type="EMBL" id="QGQD01000099">
    <property type="protein sequence ID" value="TLC98255.1"/>
    <property type="molecule type" value="Genomic_DNA"/>
</dbReference>
<dbReference type="InterPro" id="IPR038765">
    <property type="entry name" value="Papain-like_cys_pep_sf"/>
</dbReference>
<feature type="compositionally biased region" description="Low complexity" evidence="5">
    <location>
        <begin position="159"/>
        <end position="175"/>
    </location>
</feature>
<dbReference type="RefSeq" id="WP_052377780.1">
    <property type="nucleotide sequence ID" value="NZ_CABMJZ010000075.1"/>
</dbReference>
<evidence type="ECO:0000256" key="3">
    <source>
        <dbReference type="ARBA" id="ARBA00022801"/>
    </source>
</evidence>
<dbReference type="PROSITE" id="PS51781">
    <property type="entry name" value="SH3B"/>
    <property type="match status" value="1"/>
</dbReference>
<feature type="chain" id="PRO_5020421980" evidence="6">
    <location>
        <begin position="27"/>
        <end position="653"/>
    </location>
</feature>
<dbReference type="Gene3D" id="3.90.1720.10">
    <property type="entry name" value="endopeptidase domain like (from Nostoc punctiforme)"/>
    <property type="match status" value="1"/>
</dbReference>